<dbReference type="RefSeq" id="WP_034674878.1">
    <property type="nucleotide sequence ID" value="NZ_FPAP01000001.1"/>
</dbReference>
<keyword evidence="1" id="KW-1133">Transmembrane helix</keyword>
<evidence type="ECO:0000313" key="3">
    <source>
        <dbReference type="Proteomes" id="UP000028713"/>
    </source>
</evidence>
<dbReference type="GO" id="GO:0016020">
    <property type="term" value="C:membrane"/>
    <property type="evidence" value="ECO:0007669"/>
    <property type="project" value="InterPro"/>
</dbReference>
<dbReference type="EMBL" id="JPRP01000001">
    <property type="protein sequence ID" value="KFF00544.1"/>
    <property type="molecule type" value="Genomic_DNA"/>
</dbReference>
<sequence length="218" mass="25347">MLSTLSRKILMCLTGLFLSFFLLIHFLGNLQLFLPQEQAHLQFNAYSHFLSGNIVIKIVSYVLYASIILHALDGLIITLKNKKSGGNYQSDRRGRASKWYSRNMGILGTLLLIFLVIHFQNFWYVYKFGNLPLDKNGNKDLYILVVNVFKEWWYVIIYILSMIALCYHLIQGIYSAIRTLGLFHPKYVKWFKVAGIAYSIIISVGFALMPIYVFFTYR</sequence>
<keyword evidence="1" id="KW-0472">Membrane</keyword>
<dbReference type="STRING" id="236814.IX39_07850"/>
<dbReference type="Proteomes" id="UP000028713">
    <property type="component" value="Unassembled WGS sequence"/>
</dbReference>
<gene>
    <name evidence="2" type="ORF">IX39_07850</name>
</gene>
<dbReference type="NCBIfam" id="TIGR02046">
    <property type="entry name" value="sdhC_b558_fam"/>
    <property type="match status" value="1"/>
</dbReference>
<protein>
    <submittedName>
        <fullName evidence="2">Succinate dehydrogenase</fullName>
    </submittedName>
</protein>
<feature type="transmembrane region" description="Helical" evidence="1">
    <location>
        <begin position="152"/>
        <end position="170"/>
    </location>
</feature>
<dbReference type="OrthoDB" id="9802842at2"/>
<keyword evidence="1" id="KW-0812">Transmembrane</keyword>
<dbReference type="AlphaFoldDB" id="A0A085Z7Y0"/>
<feature type="transmembrane region" description="Helical" evidence="1">
    <location>
        <begin position="190"/>
        <end position="215"/>
    </location>
</feature>
<name>A0A085Z7Y0_9FLAO</name>
<dbReference type="SUPFAM" id="SSF81343">
    <property type="entry name" value="Fumarate reductase respiratory complex transmembrane subunits"/>
    <property type="match status" value="1"/>
</dbReference>
<feature type="transmembrane region" description="Helical" evidence="1">
    <location>
        <begin position="12"/>
        <end position="34"/>
    </location>
</feature>
<evidence type="ECO:0000313" key="2">
    <source>
        <dbReference type="EMBL" id="KFF00544.1"/>
    </source>
</evidence>
<keyword evidence="3" id="KW-1185">Reference proteome</keyword>
<dbReference type="eggNOG" id="ENOG502Z7U4">
    <property type="taxonomic scope" value="Bacteria"/>
</dbReference>
<evidence type="ECO:0000256" key="1">
    <source>
        <dbReference type="SAM" id="Phobius"/>
    </source>
</evidence>
<dbReference type="InterPro" id="IPR011138">
    <property type="entry name" value="Cytochrome_b-558"/>
</dbReference>
<dbReference type="CDD" id="cd03498">
    <property type="entry name" value="SQR_TypeB_2_TM"/>
    <property type="match status" value="1"/>
</dbReference>
<dbReference type="InterPro" id="IPR034804">
    <property type="entry name" value="SQR/QFR_C/D"/>
</dbReference>
<dbReference type="Gene3D" id="1.20.1300.10">
    <property type="entry name" value="Fumarate reductase/succinate dehydrogenase, transmembrane subunit"/>
    <property type="match status" value="1"/>
</dbReference>
<comment type="caution">
    <text evidence="2">The sequence shown here is derived from an EMBL/GenBank/DDBJ whole genome shotgun (WGS) entry which is preliminary data.</text>
</comment>
<reference evidence="2 3" key="1">
    <citation type="submission" date="2014-07" db="EMBL/GenBank/DDBJ databases">
        <title>Genome of Chryseobacterium formosense LMG 24722.</title>
        <authorList>
            <person name="Pipes S.E."/>
            <person name="Stropko S.J."/>
            <person name="Newman J.D."/>
        </authorList>
    </citation>
    <scope>NUCLEOTIDE SEQUENCE [LARGE SCALE GENOMIC DNA]</scope>
    <source>
        <strain evidence="2 3">LMG 24722</strain>
    </source>
</reference>
<accession>A0A085Z7Y0</accession>
<proteinExistence type="predicted"/>
<feature type="transmembrane region" description="Helical" evidence="1">
    <location>
        <begin position="54"/>
        <end position="79"/>
    </location>
</feature>
<organism evidence="2 3">
    <name type="scientific">Chryseobacterium formosense</name>
    <dbReference type="NCBI Taxonomy" id="236814"/>
    <lineage>
        <taxon>Bacteria</taxon>
        <taxon>Pseudomonadati</taxon>
        <taxon>Bacteroidota</taxon>
        <taxon>Flavobacteriia</taxon>
        <taxon>Flavobacteriales</taxon>
        <taxon>Weeksellaceae</taxon>
        <taxon>Chryseobacterium group</taxon>
        <taxon>Chryseobacterium</taxon>
    </lineage>
</organism>
<feature type="transmembrane region" description="Helical" evidence="1">
    <location>
        <begin position="100"/>
        <end position="126"/>
    </location>
</feature>